<comment type="caution">
    <text evidence="4">The sequence shown here is derived from an EMBL/GenBank/DDBJ whole genome shotgun (WGS) entry which is preliminary data.</text>
</comment>
<evidence type="ECO:0000313" key="4">
    <source>
        <dbReference type="EMBL" id="OGK45162.1"/>
    </source>
</evidence>
<dbReference type="AlphaFoldDB" id="A0A1F7IPG3"/>
<dbReference type="InterPro" id="IPR004821">
    <property type="entry name" value="Cyt_trans-like"/>
</dbReference>
<accession>A0A1F7IPG3</accession>
<dbReference type="Proteomes" id="UP000178040">
    <property type="component" value="Unassembled WGS sequence"/>
</dbReference>
<dbReference type="PANTHER" id="PTHR21342">
    <property type="entry name" value="PHOSPHOPANTETHEINE ADENYLYLTRANSFERASE"/>
    <property type="match status" value="1"/>
</dbReference>
<evidence type="ECO:0000256" key="1">
    <source>
        <dbReference type="ARBA" id="ARBA00022679"/>
    </source>
</evidence>
<organism evidence="4 5">
    <name type="scientific">Candidatus Roizmanbacteria bacterium RIFCSPLOWO2_01_FULL_37_16</name>
    <dbReference type="NCBI Taxonomy" id="1802058"/>
    <lineage>
        <taxon>Bacteria</taxon>
        <taxon>Candidatus Roizmaniibacteriota</taxon>
    </lineage>
</organism>
<protein>
    <recommendedName>
        <fullName evidence="3">Cytidyltransferase-like domain-containing protein</fullName>
    </recommendedName>
</protein>
<reference evidence="4 5" key="1">
    <citation type="journal article" date="2016" name="Nat. Commun.">
        <title>Thousands of microbial genomes shed light on interconnected biogeochemical processes in an aquifer system.</title>
        <authorList>
            <person name="Anantharaman K."/>
            <person name="Brown C.T."/>
            <person name="Hug L.A."/>
            <person name="Sharon I."/>
            <person name="Castelle C.J."/>
            <person name="Probst A.J."/>
            <person name="Thomas B.C."/>
            <person name="Singh A."/>
            <person name="Wilkins M.J."/>
            <person name="Karaoz U."/>
            <person name="Brodie E.L."/>
            <person name="Williams K.H."/>
            <person name="Hubbard S.S."/>
            <person name="Banfield J.F."/>
        </authorList>
    </citation>
    <scope>NUCLEOTIDE SEQUENCE [LARGE SCALE GENOMIC DNA]</scope>
</reference>
<dbReference type="Pfam" id="PF01467">
    <property type="entry name" value="CTP_transf_like"/>
    <property type="match status" value="1"/>
</dbReference>
<keyword evidence="1" id="KW-0808">Transferase</keyword>
<dbReference type="SUPFAM" id="SSF52374">
    <property type="entry name" value="Nucleotidylyl transferase"/>
    <property type="match status" value="1"/>
</dbReference>
<keyword evidence="2" id="KW-0548">Nucleotidyltransferase</keyword>
<evidence type="ECO:0000259" key="3">
    <source>
        <dbReference type="Pfam" id="PF01467"/>
    </source>
</evidence>
<feature type="domain" description="Cytidyltransferase-like" evidence="3">
    <location>
        <begin position="9"/>
        <end position="84"/>
    </location>
</feature>
<dbReference type="PANTHER" id="PTHR21342:SF0">
    <property type="entry name" value="BIFUNCTIONAL NMN ADENYLYLTRANSFERASE_NUDIX HYDROLASE"/>
    <property type="match status" value="1"/>
</dbReference>
<name>A0A1F7IPG3_9BACT</name>
<sequence length="161" mass="19109">MQKYKVGFLIGRFQPFHKGHLYLMRKSFQHVNTMVIGVGSVGVVNQDNFLSFGQRKKILEEVCKKEDWNDKVSKIVPLKDYYNDELWLKHTLEVSGKIDVVIGNNEWTNGIFERAGYPVLRLGFYKRYLYEGVKIRELMREGKKWESRIPNYLVNFVRKSR</sequence>
<dbReference type="Gene3D" id="3.40.50.620">
    <property type="entry name" value="HUPs"/>
    <property type="match status" value="1"/>
</dbReference>
<proteinExistence type="predicted"/>
<dbReference type="NCBIfam" id="TIGR00125">
    <property type="entry name" value="cyt_tran_rel"/>
    <property type="match status" value="1"/>
</dbReference>
<gene>
    <name evidence="4" type="ORF">A3B40_02015</name>
</gene>
<dbReference type="EMBL" id="MGAI01000015">
    <property type="protein sequence ID" value="OGK45162.1"/>
    <property type="molecule type" value="Genomic_DNA"/>
</dbReference>
<dbReference type="InterPro" id="IPR014729">
    <property type="entry name" value="Rossmann-like_a/b/a_fold"/>
</dbReference>
<dbReference type="GO" id="GO:0016779">
    <property type="term" value="F:nucleotidyltransferase activity"/>
    <property type="evidence" value="ECO:0007669"/>
    <property type="project" value="UniProtKB-KW"/>
</dbReference>
<evidence type="ECO:0000313" key="5">
    <source>
        <dbReference type="Proteomes" id="UP000178040"/>
    </source>
</evidence>
<evidence type="ECO:0000256" key="2">
    <source>
        <dbReference type="ARBA" id="ARBA00022695"/>
    </source>
</evidence>